<comment type="catalytic activity">
    <reaction evidence="8 9">
        <text>N-acetyl-L-glutamate + ATP = N-acetyl-L-glutamyl 5-phosphate + ADP</text>
        <dbReference type="Rhea" id="RHEA:14629"/>
        <dbReference type="ChEBI" id="CHEBI:30616"/>
        <dbReference type="ChEBI" id="CHEBI:44337"/>
        <dbReference type="ChEBI" id="CHEBI:57936"/>
        <dbReference type="ChEBI" id="CHEBI:456216"/>
        <dbReference type="EC" id="2.7.2.8"/>
    </reaction>
</comment>
<dbReference type="UniPathway" id="UPA00068">
    <property type="reaction ID" value="UER00107"/>
</dbReference>
<dbReference type="PANTHER" id="PTHR23342">
    <property type="entry name" value="N-ACETYLGLUTAMATE SYNTHASE"/>
    <property type="match status" value="1"/>
</dbReference>
<dbReference type="Proteomes" id="UP000316304">
    <property type="component" value="Unassembled WGS sequence"/>
</dbReference>
<dbReference type="NCBIfam" id="TIGR00761">
    <property type="entry name" value="argB"/>
    <property type="match status" value="1"/>
</dbReference>
<dbReference type="InterPro" id="IPR001057">
    <property type="entry name" value="Glu/AcGlu_kinase"/>
</dbReference>
<gene>
    <name evidence="9 11" type="primary">argB</name>
    <name evidence="11" type="ORF">Pla52o_18640</name>
</gene>
<evidence type="ECO:0000256" key="6">
    <source>
        <dbReference type="ARBA" id="ARBA00022777"/>
    </source>
</evidence>
<dbReference type="FunFam" id="3.40.1160.10:FF:000004">
    <property type="entry name" value="Acetylglutamate kinase"/>
    <property type="match status" value="1"/>
</dbReference>
<proteinExistence type="inferred from homology"/>
<dbReference type="InterPro" id="IPR001048">
    <property type="entry name" value="Asp/Glu/Uridylate_kinase"/>
</dbReference>
<dbReference type="GO" id="GO:0003991">
    <property type="term" value="F:acetylglutamate kinase activity"/>
    <property type="evidence" value="ECO:0007669"/>
    <property type="project" value="UniProtKB-UniRule"/>
</dbReference>
<keyword evidence="7 9" id="KW-0067">ATP-binding</keyword>
<dbReference type="Gene3D" id="3.40.1160.10">
    <property type="entry name" value="Acetylglutamate kinase-like"/>
    <property type="match status" value="1"/>
</dbReference>
<dbReference type="InterPro" id="IPR041727">
    <property type="entry name" value="NAGK-C"/>
</dbReference>
<feature type="domain" description="Aspartate/glutamate/uridylate kinase" evidence="10">
    <location>
        <begin position="82"/>
        <end position="322"/>
    </location>
</feature>
<sequence>MAVCLPSQLTLWVAASKLIGFSDRGKTTKISLKSIPHDIKRADVSPITQRAENIGDFTLEEAIAKANTLIEAMGWIRQFRGKTTVIKLGGSILDDTQALMHILLDVIFMESVGMNPVLVHGGGKAINRELAEAGIQPHFVRGRRVTDQATLNVVEKVLAGDLNVFLTEEMERLGGRAMNLSFLTTNVLFGQKLAERPDEDLGFVGEVTRVDRNVIEGLSYTDQVPVIPSMCEGDDGQHYNVNADTAAMAVAQSLGAEKLVFLSDVNGVRRDKEDPDTIIHSLSSAEARELIESGVIDAGMIPKVEACLETLGRGVGKVHIIDGKLRHSLLLEIFTTQGVGTEIHL</sequence>
<dbReference type="InterPro" id="IPR010167">
    <property type="entry name" value="NH2A_AcTrfase"/>
</dbReference>
<accession>A0A5C6CKW0</accession>
<dbReference type="Pfam" id="PF00696">
    <property type="entry name" value="AA_kinase"/>
    <property type="match status" value="1"/>
</dbReference>
<dbReference type="InterPro" id="IPR037528">
    <property type="entry name" value="ArgB"/>
</dbReference>
<name>A0A5C6CKW0_9BACT</name>
<evidence type="ECO:0000256" key="4">
    <source>
        <dbReference type="ARBA" id="ARBA00022679"/>
    </source>
</evidence>
<feature type="binding site" evidence="9">
    <location>
        <position position="144"/>
    </location>
    <ligand>
        <name>substrate</name>
    </ligand>
</feature>
<dbReference type="InterPro" id="IPR036393">
    <property type="entry name" value="AceGlu_kinase-like_sf"/>
</dbReference>
<dbReference type="SUPFAM" id="SSF53633">
    <property type="entry name" value="Carbamate kinase-like"/>
    <property type="match status" value="1"/>
</dbReference>
<dbReference type="GO" id="GO:0005737">
    <property type="term" value="C:cytoplasm"/>
    <property type="evidence" value="ECO:0007669"/>
    <property type="project" value="UniProtKB-SubCell"/>
</dbReference>
<dbReference type="InterPro" id="IPR004662">
    <property type="entry name" value="AcgluKinase_fam"/>
</dbReference>
<evidence type="ECO:0000256" key="8">
    <source>
        <dbReference type="ARBA" id="ARBA00048141"/>
    </source>
</evidence>
<evidence type="ECO:0000256" key="9">
    <source>
        <dbReference type="HAMAP-Rule" id="MF_00082"/>
    </source>
</evidence>
<comment type="subcellular location">
    <subcellularLocation>
        <location evidence="9">Cytoplasm</location>
    </subcellularLocation>
</comment>
<dbReference type="AlphaFoldDB" id="A0A5C6CKW0"/>
<feature type="site" description="Transition state stabilizer" evidence="9">
    <location>
        <position position="87"/>
    </location>
</feature>
<dbReference type="HAMAP" id="MF_00082">
    <property type="entry name" value="ArgB"/>
    <property type="match status" value="1"/>
</dbReference>
<comment type="similarity">
    <text evidence="9">Belongs to the acetylglutamate kinase family. ArgB subfamily.</text>
</comment>
<organism evidence="11 12">
    <name type="scientific">Novipirellula galeiformis</name>
    <dbReference type="NCBI Taxonomy" id="2528004"/>
    <lineage>
        <taxon>Bacteria</taxon>
        <taxon>Pseudomonadati</taxon>
        <taxon>Planctomycetota</taxon>
        <taxon>Planctomycetia</taxon>
        <taxon>Pirellulales</taxon>
        <taxon>Pirellulaceae</taxon>
        <taxon>Novipirellula</taxon>
    </lineage>
</organism>
<evidence type="ECO:0000256" key="3">
    <source>
        <dbReference type="ARBA" id="ARBA00022605"/>
    </source>
</evidence>
<dbReference type="GO" id="GO:0005524">
    <property type="term" value="F:ATP binding"/>
    <property type="evidence" value="ECO:0007669"/>
    <property type="project" value="UniProtKB-UniRule"/>
</dbReference>
<dbReference type="GO" id="GO:0004042">
    <property type="term" value="F:L-glutamate N-acetyltransferase activity"/>
    <property type="evidence" value="ECO:0007669"/>
    <property type="project" value="InterPro"/>
</dbReference>
<reference evidence="11 12" key="1">
    <citation type="submission" date="2019-02" db="EMBL/GenBank/DDBJ databases">
        <title>Deep-cultivation of Planctomycetes and their phenomic and genomic characterization uncovers novel biology.</title>
        <authorList>
            <person name="Wiegand S."/>
            <person name="Jogler M."/>
            <person name="Boedeker C."/>
            <person name="Pinto D."/>
            <person name="Vollmers J."/>
            <person name="Rivas-Marin E."/>
            <person name="Kohn T."/>
            <person name="Peeters S.H."/>
            <person name="Heuer A."/>
            <person name="Rast P."/>
            <person name="Oberbeckmann S."/>
            <person name="Bunk B."/>
            <person name="Jeske O."/>
            <person name="Meyerdierks A."/>
            <person name="Storesund J.E."/>
            <person name="Kallscheuer N."/>
            <person name="Luecker S."/>
            <person name="Lage O.M."/>
            <person name="Pohl T."/>
            <person name="Merkel B.J."/>
            <person name="Hornburger P."/>
            <person name="Mueller R.-W."/>
            <person name="Bruemmer F."/>
            <person name="Labrenz M."/>
            <person name="Spormann A.M."/>
            <person name="Op Den Camp H."/>
            <person name="Overmann J."/>
            <person name="Amann R."/>
            <person name="Jetten M.S.M."/>
            <person name="Mascher T."/>
            <person name="Medema M.H."/>
            <person name="Devos D.P."/>
            <person name="Kaster A.-K."/>
            <person name="Ovreas L."/>
            <person name="Rohde M."/>
            <person name="Galperin M.Y."/>
            <person name="Jogler C."/>
        </authorList>
    </citation>
    <scope>NUCLEOTIDE SEQUENCE [LARGE SCALE GENOMIC DNA]</scope>
    <source>
        <strain evidence="11 12">Pla52o</strain>
    </source>
</reference>
<evidence type="ECO:0000313" key="11">
    <source>
        <dbReference type="EMBL" id="TWU23941.1"/>
    </source>
</evidence>
<evidence type="ECO:0000313" key="12">
    <source>
        <dbReference type="Proteomes" id="UP000316304"/>
    </source>
</evidence>
<keyword evidence="12" id="KW-1185">Reference proteome</keyword>
<dbReference type="PRINTS" id="PR00474">
    <property type="entry name" value="GLU5KINASE"/>
</dbReference>
<dbReference type="EC" id="2.7.2.8" evidence="9"/>
<feature type="site" description="Transition state stabilizer" evidence="9">
    <location>
        <position position="303"/>
    </location>
</feature>
<evidence type="ECO:0000256" key="2">
    <source>
        <dbReference type="ARBA" id="ARBA00022571"/>
    </source>
</evidence>
<dbReference type="GO" id="GO:0042450">
    <property type="term" value="P:L-arginine biosynthetic process via ornithine"/>
    <property type="evidence" value="ECO:0007669"/>
    <property type="project" value="UniProtKB-UniRule"/>
</dbReference>
<comment type="function">
    <text evidence="9">Catalyzes the ATP-dependent phosphorylation of N-acetyl-L-glutamate.</text>
</comment>
<keyword evidence="6 9" id="KW-0418">Kinase</keyword>
<comment type="caution">
    <text evidence="11">The sequence shown here is derived from an EMBL/GenBank/DDBJ whole genome shotgun (WGS) entry which is preliminary data.</text>
</comment>
<dbReference type="PANTHER" id="PTHR23342:SF0">
    <property type="entry name" value="N-ACETYLGLUTAMATE SYNTHASE, MITOCHONDRIAL"/>
    <property type="match status" value="1"/>
</dbReference>
<keyword evidence="2 9" id="KW-0055">Arginine biosynthesis</keyword>
<keyword evidence="5 9" id="KW-0547">Nucleotide-binding</keyword>
<keyword evidence="3 9" id="KW-0028">Amino-acid biosynthesis</keyword>
<protein>
    <recommendedName>
        <fullName evidence="9">Acetylglutamate kinase</fullName>
        <ecNumber evidence="9">2.7.2.8</ecNumber>
    </recommendedName>
    <alternativeName>
        <fullName evidence="9">N-acetyl-L-glutamate 5-phosphotransferase</fullName>
    </alternativeName>
    <alternativeName>
        <fullName evidence="9">NAG kinase</fullName>
        <shortName evidence="9">NAGK</shortName>
    </alternativeName>
</protein>
<evidence type="ECO:0000259" key="10">
    <source>
        <dbReference type="Pfam" id="PF00696"/>
    </source>
</evidence>
<feature type="binding site" evidence="9">
    <location>
        <position position="240"/>
    </location>
    <ligand>
        <name>substrate</name>
    </ligand>
</feature>
<comment type="pathway">
    <text evidence="1 9">Amino-acid biosynthesis; L-arginine biosynthesis; N(2)-acetyl-L-ornithine from L-glutamate: step 2/4.</text>
</comment>
<dbReference type="PIRSF" id="PIRSF000423">
    <property type="entry name" value="ArgA"/>
    <property type="match status" value="1"/>
</dbReference>
<feature type="binding site" evidence="9">
    <location>
        <begin position="122"/>
        <end position="123"/>
    </location>
    <ligand>
        <name>substrate</name>
    </ligand>
</feature>
<evidence type="ECO:0000256" key="7">
    <source>
        <dbReference type="ARBA" id="ARBA00022840"/>
    </source>
</evidence>
<dbReference type="EMBL" id="SJPT01000003">
    <property type="protein sequence ID" value="TWU23941.1"/>
    <property type="molecule type" value="Genomic_DNA"/>
</dbReference>
<keyword evidence="9" id="KW-0963">Cytoplasm</keyword>
<dbReference type="CDD" id="cd04250">
    <property type="entry name" value="AAK_NAGK-C"/>
    <property type="match status" value="1"/>
</dbReference>
<evidence type="ECO:0000256" key="1">
    <source>
        <dbReference type="ARBA" id="ARBA00004828"/>
    </source>
</evidence>
<keyword evidence="4 9" id="KW-0808">Transferase</keyword>
<evidence type="ECO:0000256" key="5">
    <source>
        <dbReference type="ARBA" id="ARBA00022741"/>
    </source>
</evidence>